<organism evidence="3 4">
    <name type="scientific">Lactuca sativa</name>
    <name type="common">Garden lettuce</name>
    <dbReference type="NCBI Taxonomy" id="4236"/>
    <lineage>
        <taxon>Eukaryota</taxon>
        <taxon>Viridiplantae</taxon>
        <taxon>Streptophyta</taxon>
        <taxon>Embryophyta</taxon>
        <taxon>Tracheophyta</taxon>
        <taxon>Spermatophyta</taxon>
        <taxon>Magnoliopsida</taxon>
        <taxon>eudicotyledons</taxon>
        <taxon>Gunneridae</taxon>
        <taxon>Pentapetalae</taxon>
        <taxon>asterids</taxon>
        <taxon>campanulids</taxon>
        <taxon>Asterales</taxon>
        <taxon>Asteraceae</taxon>
        <taxon>Cichorioideae</taxon>
        <taxon>Cichorieae</taxon>
        <taxon>Lactucinae</taxon>
        <taxon>Lactuca</taxon>
    </lineage>
</organism>
<comment type="similarity">
    <text evidence="1">Belongs to the eukaryotic mitochondrial porin (TC 1.B.8.1) family.</text>
</comment>
<dbReference type="GO" id="GO:0005741">
    <property type="term" value="C:mitochondrial outer membrane"/>
    <property type="evidence" value="ECO:0007669"/>
    <property type="project" value="InterPro"/>
</dbReference>
<evidence type="ECO:0000256" key="1">
    <source>
        <dbReference type="ARBA" id="ARBA00009624"/>
    </source>
</evidence>
<keyword evidence="2" id="KW-0732">Signal</keyword>
<sequence>MNANQSLLGQLLMLTANLVVNLSGMVGTSVGSRTDVSFDTKTGNFTKYNVGISFFNPNLIAAFTLNDKGDTLTALQDYIVKPLTNTTVSA</sequence>
<dbReference type="Pfam" id="PF01459">
    <property type="entry name" value="Porin_3"/>
    <property type="match status" value="1"/>
</dbReference>
<evidence type="ECO:0008006" key="5">
    <source>
        <dbReference type="Google" id="ProtNLM"/>
    </source>
</evidence>
<dbReference type="InterPro" id="IPR027246">
    <property type="entry name" value="Porin_Euk/Tom40"/>
</dbReference>
<dbReference type="PANTHER" id="PTHR11743">
    <property type="entry name" value="VOLTAGE-DEPENDENT ANION-SELECTIVE CHANNEL"/>
    <property type="match status" value="1"/>
</dbReference>
<evidence type="ECO:0000313" key="3">
    <source>
        <dbReference type="EMBL" id="KAJ0196430.1"/>
    </source>
</evidence>
<name>A0A9R1UYP5_LACSA</name>
<dbReference type="Gene3D" id="2.40.160.10">
    <property type="entry name" value="Porin"/>
    <property type="match status" value="1"/>
</dbReference>
<dbReference type="PANTHER" id="PTHR11743:SF60">
    <property type="entry name" value="MITOCHONDRIAL OUTER MEMBRANE PROTEIN PORIN 1"/>
    <property type="match status" value="1"/>
</dbReference>
<evidence type="ECO:0000256" key="2">
    <source>
        <dbReference type="SAM" id="SignalP"/>
    </source>
</evidence>
<accession>A0A9R1UYP5</accession>
<evidence type="ECO:0000313" key="4">
    <source>
        <dbReference type="Proteomes" id="UP000235145"/>
    </source>
</evidence>
<reference evidence="3 4" key="1">
    <citation type="journal article" date="2017" name="Nat. Commun.">
        <title>Genome assembly with in vitro proximity ligation data and whole-genome triplication in lettuce.</title>
        <authorList>
            <person name="Reyes-Chin-Wo S."/>
            <person name="Wang Z."/>
            <person name="Yang X."/>
            <person name="Kozik A."/>
            <person name="Arikit S."/>
            <person name="Song C."/>
            <person name="Xia L."/>
            <person name="Froenicke L."/>
            <person name="Lavelle D.O."/>
            <person name="Truco M.J."/>
            <person name="Xia R."/>
            <person name="Zhu S."/>
            <person name="Xu C."/>
            <person name="Xu H."/>
            <person name="Xu X."/>
            <person name="Cox K."/>
            <person name="Korf I."/>
            <person name="Meyers B.C."/>
            <person name="Michelmore R.W."/>
        </authorList>
    </citation>
    <scope>NUCLEOTIDE SEQUENCE [LARGE SCALE GENOMIC DNA]</scope>
    <source>
        <strain evidence="4">cv. Salinas</strain>
        <tissue evidence="3">Seedlings</tissue>
    </source>
</reference>
<dbReference type="AlphaFoldDB" id="A0A9R1UYP5"/>
<keyword evidence="4" id="KW-1185">Reference proteome</keyword>
<comment type="caution">
    <text evidence="3">The sequence shown here is derived from an EMBL/GenBank/DDBJ whole genome shotgun (WGS) entry which is preliminary data.</text>
</comment>
<feature type="chain" id="PRO_5040386798" description="Legume lectin domain-containing protein" evidence="2">
    <location>
        <begin position="24"/>
        <end position="90"/>
    </location>
</feature>
<gene>
    <name evidence="3" type="ORF">LSAT_V11C700361050</name>
</gene>
<dbReference type="EMBL" id="NBSK02000007">
    <property type="protein sequence ID" value="KAJ0196430.1"/>
    <property type="molecule type" value="Genomic_DNA"/>
</dbReference>
<protein>
    <recommendedName>
        <fullName evidence="5">Legume lectin domain-containing protein</fullName>
    </recommendedName>
</protein>
<dbReference type="GO" id="GO:0008308">
    <property type="term" value="F:voltage-gated monoatomic anion channel activity"/>
    <property type="evidence" value="ECO:0007669"/>
    <property type="project" value="InterPro"/>
</dbReference>
<feature type="signal peptide" evidence="2">
    <location>
        <begin position="1"/>
        <end position="23"/>
    </location>
</feature>
<proteinExistence type="inferred from homology"/>
<dbReference type="InterPro" id="IPR023614">
    <property type="entry name" value="Porin_dom_sf"/>
</dbReference>
<dbReference type="Proteomes" id="UP000235145">
    <property type="component" value="Unassembled WGS sequence"/>
</dbReference>
<dbReference type="InterPro" id="IPR001925">
    <property type="entry name" value="Porin_Euk"/>
</dbReference>